<dbReference type="EMBL" id="JH651379">
    <property type="protein sequence ID" value="EIJ37559.1"/>
    <property type="molecule type" value="Genomic_DNA"/>
</dbReference>
<comment type="similarity">
    <text evidence="1">Belongs to the PhzF family.</text>
</comment>
<evidence type="ECO:0000256" key="2">
    <source>
        <dbReference type="ARBA" id="ARBA00023235"/>
    </source>
</evidence>
<dbReference type="PANTHER" id="PTHR13774:SF17">
    <property type="entry name" value="PHENAZINE BIOSYNTHESIS-LIKE DOMAIN-CONTAINING PROTEIN"/>
    <property type="match status" value="1"/>
</dbReference>
<accession>I3C1R6</accession>
<keyword evidence="5" id="KW-1185">Reference proteome</keyword>
<dbReference type="NCBIfam" id="TIGR00654">
    <property type="entry name" value="PhzF_family"/>
    <property type="match status" value="1"/>
</dbReference>
<feature type="active site" evidence="3">
    <location>
        <position position="46"/>
    </location>
</feature>
<dbReference type="InterPro" id="IPR003719">
    <property type="entry name" value="Phenazine_PhzF-like"/>
</dbReference>
<dbReference type="HOGENOM" id="CLU_048756_2_0_10"/>
<dbReference type="PANTHER" id="PTHR13774">
    <property type="entry name" value="PHENAZINE BIOSYNTHESIS PROTEIN"/>
    <property type="match status" value="1"/>
</dbReference>
<proteinExistence type="inferred from homology"/>
<organism evidence="4 5">
    <name type="scientific">Galbibacter orientalis DSM 19592</name>
    <dbReference type="NCBI Taxonomy" id="926559"/>
    <lineage>
        <taxon>Bacteria</taxon>
        <taxon>Pseudomonadati</taxon>
        <taxon>Bacteroidota</taxon>
        <taxon>Flavobacteriia</taxon>
        <taxon>Flavobacteriales</taxon>
        <taxon>Flavobacteriaceae</taxon>
        <taxon>Galbibacter</taxon>
    </lineage>
</organism>
<keyword evidence="2" id="KW-0413">Isomerase</keyword>
<evidence type="ECO:0000256" key="3">
    <source>
        <dbReference type="PIRSR" id="PIRSR016184-1"/>
    </source>
</evidence>
<gene>
    <name evidence="4" type="ORF">JoomaDRAFT_0510</name>
</gene>
<dbReference type="AlphaFoldDB" id="I3C1R6"/>
<dbReference type="Gene3D" id="3.10.310.10">
    <property type="entry name" value="Diaminopimelate Epimerase, Chain A, domain 1"/>
    <property type="match status" value="2"/>
</dbReference>
<dbReference type="RefSeq" id="WP_008610546.1">
    <property type="nucleotide sequence ID" value="NZ_JH651379.1"/>
</dbReference>
<reference evidence="4 5" key="1">
    <citation type="submission" date="2012-02" db="EMBL/GenBank/DDBJ databases">
        <title>Improved High-Quality Draft genome of Joostella marina DSM 19592.</title>
        <authorList>
            <consortium name="US DOE Joint Genome Institute (JGI-PGF)"/>
            <person name="Lucas S."/>
            <person name="Copeland A."/>
            <person name="Lapidus A."/>
            <person name="Bruce D."/>
            <person name="Goodwin L."/>
            <person name="Pitluck S."/>
            <person name="Peters L."/>
            <person name="Chertkov O."/>
            <person name="Ovchinnikova G."/>
            <person name="Kyrpides N."/>
            <person name="Mavromatis K."/>
            <person name="Detter J.C."/>
            <person name="Han C."/>
            <person name="Land M."/>
            <person name="Hauser L."/>
            <person name="Markowitz V."/>
            <person name="Cheng J.-F."/>
            <person name="Hugenholtz P."/>
            <person name="Woyke T."/>
            <person name="Wu D."/>
            <person name="Tindall B."/>
            <person name="Brambilla E."/>
            <person name="Klenk H.-P."/>
            <person name="Eisen J.A."/>
        </authorList>
    </citation>
    <scope>NUCLEOTIDE SEQUENCE [LARGE SCALE GENOMIC DNA]</scope>
    <source>
        <strain evidence="4 5">DSM 19592</strain>
    </source>
</reference>
<dbReference type="Pfam" id="PF02567">
    <property type="entry name" value="PhzC-PhzF"/>
    <property type="match status" value="1"/>
</dbReference>
<dbReference type="OrthoDB" id="9788221at2"/>
<dbReference type="eggNOG" id="COG0384">
    <property type="taxonomic scope" value="Bacteria"/>
</dbReference>
<sequence>MSIKTYIIDAFTTELFKGNQAAVCLIENELDEITMLNIAKEFGFSETAFVIKQNTDSFLIRYFSPVKEIPLCGHATLASSKAIFTEFKELSQIIFQTHFGDTLQISQTNGKIEMKFPLHQTETTEFNDEIRKALGINEVLNSRYNSFHNMLMLELESSKELENLKPDFSILRNIETTISGVLVTAKSERENFDYEYRYFFPWSGADEDPVTGGVQSFLAKYWSDKLKKGKMNAFQCSKRTGSMEVELMENSVIIRSNSVIFTTGLMNLN</sequence>
<evidence type="ECO:0000313" key="4">
    <source>
        <dbReference type="EMBL" id="EIJ37559.1"/>
    </source>
</evidence>
<dbReference type="SUPFAM" id="SSF54506">
    <property type="entry name" value="Diaminopimelate epimerase-like"/>
    <property type="match status" value="1"/>
</dbReference>
<dbReference type="STRING" id="926559.JoomaDRAFT_0510"/>
<protein>
    <submittedName>
        <fullName evidence="4">Phenazine biosynthesis protein PhzF family</fullName>
    </submittedName>
</protein>
<dbReference type="PIRSF" id="PIRSF016184">
    <property type="entry name" value="PhzC_PhzF"/>
    <property type="match status" value="1"/>
</dbReference>
<dbReference type="Proteomes" id="UP000004690">
    <property type="component" value="Unassembled WGS sequence"/>
</dbReference>
<dbReference type="GO" id="GO:0016853">
    <property type="term" value="F:isomerase activity"/>
    <property type="evidence" value="ECO:0007669"/>
    <property type="project" value="UniProtKB-KW"/>
</dbReference>
<name>I3C1R6_9FLAO</name>
<evidence type="ECO:0000256" key="1">
    <source>
        <dbReference type="ARBA" id="ARBA00008270"/>
    </source>
</evidence>
<dbReference type="GO" id="GO:0005737">
    <property type="term" value="C:cytoplasm"/>
    <property type="evidence" value="ECO:0007669"/>
    <property type="project" value="TreeGrafter"/>
</dbReference>
<evidence type="ECO:0000313" key="5">
    <source>
        <dbReference type="Proteomes" id="UP000004690"/>
    </source>
</evidence>